<dbReference type="EMBL" id="FNLF01000002">
    <property type="protein sequence ID" value="SDR21435.1"/>
    <property type="molecule type" value="Genomic_DNA"/>
</dbReference>
<protein>
    <recommendedName>
        <fullName evidence="3">SalK</fullName>
    </recommendedName>
</protein>
<dbReference type="Proteomes" id="UP000183053">
    <property type="component" value="Unassembled WGS sequence"/>
</dbReference>
<dbReference type="OrthoDB" id="157052at2"/>
<dbReference type="RefSeq" id="WP_068564583.1">
    <property type="nucleotide sequence ID" value="NZ_FNLF01000002.1"/>
</dbReference>
<dbReference type="InterPro" id="IPR054058">
    <property type="entry name" value="HTH_67"/>
</dbReference>
<dbReference type="Pfam" id="PF21863">
    <property type="entry name" value="HTH_67"/>
    <property type="match status" value="1"/>
</dbReference>
<name>A0A1H1H7F9_9ACTN</name>
<dbReference type="NCBIfam" id="NF047719">
    <property type="entry name" value="SCO6745_fam_HTH"/>
    <property type="match status" value="1"/>
</dbReference>
<evidence type="ECO:0008006" key="3">
    <source>
        <dbReference type="Google" id="ProtNLM"/>
    </source>
</evidence>
<gene>
    <name evidence="1" type="ORF">SAMN04489765_3888</name>
</gene>
<organism evidence="1 2">
    <name type="scientific">Tsukamurella pulmonis</name>
    <dbReference type="NCBI Taxonomy" id="47312"/>
    <lineage>
        <taxon>Bacteria</taxon>
        <taxon>Bacillati</taxon>
        <taxon>Actinomycetota</taxon>
        <taxon>Actinomycetes</taxon>
        <taxon>Mycobacteriales</taxon>
        <taxon>Tsukamurellaceae</taxon>
        <taxon>Tsukamurella</taxon>
    </lineage>
</organism>
<dbReference type="Gene3D" id="1.10.10.10">
    <property type="entry name" value="Winged helix-like DNA-binding domain superfamily/Winged helix DNA-binding domain"/>
    <property type="match status" value="1"/>
</dbReference>
<sequence>MSETAALARRAYETVEPFHVVAYFNPGIRDACSDLGIDQHAFYVGARAAPMGEAHASVVTAAFYNFSPTVIENGWTQALQAGLAEIDDRRYAMLAEQYGTILAGIDPAEIEALAQGFGAVADGLPLGGRALASAWAASPVPDAPALALWRHVSVLREWRGDNHLAELIRHGLTGLEAGVFHEADLPDPEIRRRVMGRRFFRITRGWSEEQWNGAVARLTERGLVEGEPEAHRLTPEGMALYDEIEAGTDAVSGAAFADATEGLIDRMRPVSKAVIDAGVLPGSTKK</sequence>
<reference evidence="2" key="1">
    <citation type="submission" date="2016-10" db="EMBL/GenBank/DDBJ databases">
        <authorList>
            <person name="Varghese N."/>
            <person name="Submissions S."/>
        </authorList>
    </citation>
    <scope>NUCLEOTIDE SEQUENCE [LARGE SCALE GENOMIC DNA]</scope>
    <source>
        <strain evidence="2">DSM 44142</strain>
    </source>
</reference>
<accession>A0A1H1H7F9</accession>
<dbReference type="STRING" id="47312.SAMN04489765_3888"/>
<proteinExistence type="predicted"/>
<evidence type="ECO:0000313" key="2">
    <source>
        <dbReference type="Proteomes" id="UP000183053"/>
    </source>
</evidence>
<dbReference type="InterPro" id="IPR036388">
    <property type="entry name" value="WH-like_DNA-bd_sf"/>
</dbReference>
<evidence type="ECO:0000313" key="1">
    <source>
        <dbReference type="EMBL" id="SDR21435.1"/>
    </source>
</evidence>
<dbReference type="AlphaFoldDB" id="A0A1H1H7F9"/>
<keyword evidence="2" id="KW-1185">Reference proteome</keyword>